<sequence>MYHEWCFLHGKGSIKMIDIISLNPRRRAMFHVAIALINCRNQLLIYFLVLF</sequence>
<protein>
    <submittedName>
        <fullName evidence="2">Uncharacterized protein</fullName>
    </submittedName>
</protein>
<keyword evidence="1" id="KW-1133">Transmembrane helix</keyword>
<keyword evidence="1" id="KW-0472">Membrane</keyword>
<proteinExistence type="predicted"/>
<dbReference type="AlphaFoldDB" id="A5EX01"/>
<feature type="transmembrane region" description="Helical" evidence="1">
    <location>
        <begin position="28"/>
        <end position="49"/>
    </location>
</feature>
<keyword evidence="1" id="KW-0812">Transmembrane</keyword>
<keyword evidence="3" id="KW-1185">Reference proteome</keyword>
<evidence type="ECO:0000256" key="1">
    <source>
        <dbReference type="SAM" id="Phobius"/>
    </source>
</evidence>
<dbReference type="EMBL" id="CP000513">
    <property type="protein sequence ID" value="ABQ13793.1"/>
    <property type="molecule type" value="Genomic_DNA"/>
</dbReference>
<gene>
    <name evidence="2" type="ordered locus">DNO_0006</name>
</gene>
<dbReference type="KEGG" id="dno:DNO_0006"/>
<organism evidence="2 3">
    <name type="scientific">Dichelobacter nodosus (strain VCS1703A)</name>
    <dbReference type="NCBI Taxonomy" id="246195"/>
    <lineage>
        <taxon>Bacteria</taxon>
        <taxon>Pseudomonadati</taxon>
        <taxon>Pseudomonadota</taxon>
        <taxon>Gammaproteobacteria</taxon>
        <taxon>Cardiobacteriales</taxon>
        <taxon>Cardiobacteriaceae</taxon>
        <taxon>Dichelobacter</taxon>
    </lineage>
</organism>
<accession>A5EX01</accession>
<name>A5EX01_DICNV</name>
<reference evidence="2 3" key="1">
    <citation type="journal article" date="2007" name="Nat. Biotechnol.">
        <title>Genome sequence and identification of candidate vaccine antigens from the animal pathogen Dichelobacter nodosus.</title>
        <authorList>
            <person name="Myers G.S."/>
            <person name="Parker D."/>
            <person name="Al-Hasani K."/>
            <person name="Kennan R.M."/>
            <person name="Seemann T."/>
            <person name="Ren Q."/>
            <person name="Badger J.H."/>
            <person name="Selengut J.D."/>
            <person name="Deboy R.T."/>
            <person name="Tettelin H."/>
            <person name="Boyce J.D."/>
            <person name="McCarl V.P."/>
            <person name="Han X."/>
            <person name="Nelson W.C."/>
            <person name="Madupu R."/>
            <person name="Mohamoud Y."/>
            <person name="Holley T."/>
            <person name="Fedorova N."/>
            <person name="Khouri H."/>
            <person name="Bottomley S.P."/>
            <person name="Whittington R.J."/>
            <person name="Adler B."/>
            <person name="Songer J.G."/>
            <person name="Rood J.I."/>
            <person name="Paulsen I.T."/>
        </authorList>
    </citation>
    <scope>NUCLEOTIDE SEQUENCE [LARGE SCALE GENOMIC DNA]</scope>
    <source>
        <strain evidence="2 3">VCS1703A</strain>
    </source>
</reference>
<dbReference type="Proteomes" id="UP000000248">
    <property type="component" value="Chromosome"/>
</dbReference>
<evidence type="ECO:0000313" key="2">
    <source>
        <dbReference type="EMBL" id="ABQ13793.1"/>
    </source>
</evidence>
<evidence type="ECO:0000313" key="3">
    <source>
        <dbReference type="Proteomes" id="UP000000248"/>
    </source>
</evidence>
<dbReference type="STRING" id="246195.DNO_0006"/>
<dbReference type="HOGENOM" id="CLU_3098229_0_0_6"/>